<dbReference type="Pfam" id="PF06890">
    <property type="entry name" value="Phage_Mu_Gp45"/>
    <property type="match status" value="1"/>
</dbReference>
<evidence type="ECO:0000259" key="6">
    <source>
        <dbReference type="Pfam" id="PF06890"/>
    </source>
</evidence>
<dbReference type="Pfam" id="PF10076">
    <property type="entry name" value="Phage_Mu_Gp48"/>
    <property type="match status" value="1"/>
</dbReference>
<dbReference type="GO" id="GO:0042274">
    <property type="term" value="P:ribosomal small subunit biogenesis"/>
    <property type="evidence" value="ECO:0007669"/>
    <property type="project" value="InterPro"/>
</dbReference>
<dbReference type="Pfam" id="PF02576">
    <property type="entry name" value="RimP_N"/>
    <property type="match status" value="1"/>
</dbReference>
<protein>
    <submittedName>
        <fullName evidence="13">Protein gp47</fullName>
    </submittedName>
</protein>
<dbReference type="InterPro" id="IPR053981">
    <property type="entry name" value="Gp44/GpP-like_2nd"/>
</dbReference>
<dbReference type="EMBL" id="KV020099">
    <property type="protein sequence ID" value="KZV15433.1"/>
    <property type="molecule type" value="Genomic_DNA"/>
</dbReference>
<feature type="domain" description="Baseplate J-like central" evidence="11">
    <location>
        <begin position="1749"/>
        <end position="1846"/>
    </location>
</feature>
<evidence type="ECO:0000259" key="7">
    <source>
        <dbReference type="Pfam" id="PF17384"/>
    </source>
</evidence>
<dbReference type="Pfam" id="PF22255">
    <property type="entry name" value="Gp44-like_2nd"/>
    <property type="match status" value="1"/>
</dbReference>
<dbReference type="Pfam" id="PF26078">
    <property type="entry name" value="Baseplate_J_M"/>
    <property type="match status" value="1"/>
</dbReference>
<accession>A0A2Z7A2S1</accession>
<evidence type="ECO:0000256" key="2">
    <source>
        <dbReference type="ARBA" id="ARBA00022517"/>
    </source>
</evidence>
<dbReference type="InterPro" id="IPR058530">
    <property type="entry name" value="Baseplate_J-like_C"/>
</dbReference>
<feature type="domain" description="Bacteriophage Mu Gp45 N-terminal" evidence="6">
    <location>
        <begin position="1054"/>
        <end position="1119"/>
    </location>
</feature>
<proteinExistence type="inferred from homology"/>
<dbReference type="Pfam" id="PF21683">
    <property type="entry name" value="GpP-like_1st"/>
    <property type="match status" value="1"/>
</dbReference>
<dbReference type="PANTHER" id="PTHR37829:SF3">
    <property type="entry name" value="PROTEIN JAYE-RELATED"/>
    <property type="match status" value="1"/>
</dbReference>
<dbReference type="InterPro" id="IPR052399">
    <property type="entry name" value="Phage_Baseplate_Assmbl_Protein"/>
</dbReference>
<dbReference type="Gene3D" id="3.55.50.10">
    <property type="entry name" value="Baseplate protein-like domains"/>
    <property type="match status" value="1"/>
</dbReference>
<feature type="domain" description="Baseplate hub protein gp44-like N-terminal" evidence="8">
    <location>
        <begin position="707"/>
        <end position="792"/>
    </location>
</feature>
<feature type="domain" description="Baseplate protein J-like barrel" evidence="5">
    <location>
        <begin position="1635"/>
        <end position="1728"/>
    </location>
</feature>
<dbReference type="OrthoDB" id="8118881at2759"/>
<organism evidence="13 14">
    <name type="scientific">Dorcoceras hygrometricum</name>
    <dbReference type="NCBI Taxonomy" id="472368"/>
    <lineage>
        <taxon>Eukaryota</taxon>
        <taxon>Viridiplantae</taxon>
        <taxon>Streptophyta</taxon>
        <taxon>Embryophyta</taxon>
        <taxon>Tracheophyta</taxon>
        <taxon>Spermatophyta</taxon>
        <taxon>Magnoliopsida</taxon>
        <taxon>eudicotyledons</taxon>
        <taxon>Gunneridae</taxon>
        <taxon>Pentapetalae</taxon>
        <taxon>asterids</taxon>
        <taxon>lamiids</taxon>
        <taxon>Lamiales</taxon>
        <taxon>Gesneriaceae</taxon>
        <taxon>Didymocarpoideae</taxon>
        <taxon>Trichosporeae</taxon>
        <taxon>Loxocarpinae</taxon>
        <taxon>Dorcoceras</taxon>
    </lineage>
</organism>
<feature type="domain" description="Baseplate hub protein gp44/GpP-like second" evidence="10">
    <location>
        <begin position="794"/>
        <end position="877"/>
    </location>
</feature>
<dbReference type="InterPro" id="IPR010877">
    <property type="entry name" value="Phage_Mu_Gp46"/>
</dbReference>
<dbReference type="Gene3D" id="2.30.300.10">
    <property type="entry name" value="Baseplate protein-like domain - beta roll fold"/>
    <property type="match status" value="1"/>
</dbReference>
<evidence type="ECO:0000259" key="12">
    <source>
        <dbReference type="Pfam" id="PF26079"/>
    </source>
</evidence>
<dbReference type="InterPro" id="IPR028998">
    <property type="entry name" value="RimP_C"/>
</dbReference>
<dbReference type="InterPro" id="IPR053982">
    <property type="entry name" value="Gp44/GpP-like_C"/>
</dbReference>
<dbReference type="Gene3D" id="3.30.1920.10">
    <property type="entry name" value="Baseplate protein-like domains - 2 layer sandwich fold"/>
    <property type="match status" value="1"/>
</dbReference>
<dbReference type="InterPro" id="IPR023399">
    <property type="entry name" value="Baseplate-like_2-layer_sand"/>
</dbReference>
<dbReference type="InterPro" id="IPR035956">
    <property type="entry name" value="RimP_N_sf"/>
</dbReference>
<dbReference type="Pfam" id="PF04865">
    <property type="entry name" value="Baseplate_J"/>
    <property type="match status" value="1"/>
</dbReference>
<dbReference type="Pfam" id="PF07409">
    <property type="entry name" value="GP46"/>
    <property type="match status" value="1"/>
</dbReference>
<dbReference type="InterPro" id="IPR053861">
    <property type="entry name" value="Phage_Mu_Gp45_N"/>
</dbReference>
<feature type="domain" description="Baseplate J-like C-terminal" evidence="12">
    <location>
        <begin position="1859"/>
        <end position="1930"/>
    </location>
</feature>
<name>A0A2Z7A2S1_9LAMI</name>
<dbReference type="InterPro" id="IPR003728">
    <property type="entry name" value="Ribosome_maturation_RimP"/>
</dbReference>
<feature type="domain" description="Ribosome maturation factor RimP N-terminal" evidence="4">
    <location>
        <begin position="2074"/>
        <end position="2136"/>
    </location>
</feature>
<dbReference type="HAMAP" id="MF_01077">
    <property type="entry name" value="RimP"/>
    <property type="match status" value="1"/>
</dbReference>
<evidence type="ECO:0000259" key="11">
    <source>
        <dbReference type="Pfam" id="PF26078"/>
    </source>
</evidence>
<dbReference type="InterPro" id="IPR058531">
    <property type="entry name" value="Baseplate_J_M"/>
</dbReference>
<evidence type="ECO:0000259" key="10">
    <source>
        <dbReference type="Pfam" id="PF22255"/>
    </source>
</evidence>
<dbReference type="InterPro" id="IPR036847">
    <property type="entry name" value="RimP_C_sf"/>
</dbReference>
<dbReference type="Pfam" id="PF26079">
    <property type="entry name" value="Baseplate_J_C"/>
    <property type="match status" value="1"/>
</dbReference>
<dbReference type="InterPro" id="IPR049354">
    <property type="entry name" value="GpP-like_N"/>
</dbReference>
<dbReference type="SUPFAM" id="SSF75420">
    <property type="entry name" value="YhbC-like, N-terminal domain"/>
    <property type="match status" value="1"/>
</dbReference>
<dbReference type="PANTHER" id="PTHR37829">
    <property type="entry name" value="PHAGE-LIKE ELEMENT PBSX PROTEIN XKDT"/>
    <property type="match status" value="1"/>
</dbReference>
<evidence type="ECO:0000313" key="14">
    <source>
        <dbReference type="Proteomes" id="UP000250235"/>
    </source>
</evidence>
<evidence type="ECO:0000259" key="8">
    <source>
        <dbReference type="Pfam" id="PF21683"/>
    </source>
</evidence>
<keyword evidence="1" id="KW-0963">Cytoplasm</keyword>
<dbReference type="Gene3D" id="2.30.30.180">
    <property type="entry name" value="Ribosome maturation factor RimP, C-terminal domain"/>
    <property type="match status" value="1"/>
</dbReference>
<dbReference type="Pfam" id="PF17384">
    <property type="entry name" value="DUF150_C"/>
    <property type="match status" value="1"/>
</dbReference>
<keyword evidence="2" id="KW-0690">Ribosome biogenesis</keyword>
<feature type="domain" description="Ribosome maturation factor RimP C-terminal" evidence="7">
    <location>
        <begin position="2139"/>
        <end position="2204"/>
    </location>
</feature>
<evidence type="ECO:0000259" key="4">
    <source>
        <dbReference type="Pfam" id="PF02576"/>
    </source>
</evidence>
<keyword evidence="14" id="KW-1185">Reference proteome</keyword>
<dbReference type="Proteomes" id="UP000250235">
    <property type="component" value="Unassembled WGS sequence"/>
</dbReference>
<dbReference type="SUPFAM" id="SSF74942">
    <property type="entry name" value="YhbC-like, C-terminal domain"/>
    <property type="match status" value="1"/>
</dbReference>
<evidence type="ECO:0000313" key="13">
    <source>
        <dbReference type="EMBL" id="KZV15433.1"/>
    </source>
</evidence>
<dbReference type="InterPro" id="IPR028989">
    <property type="entry name" value="RimP_N"/>
</dbReference>
<feature type="domain" description="Baseplate hub protein gp44/GpP-like C-terminal" evidence="9">
    <location>
        <begin position="956"/>
        <end position="1039"/>
    </location>
</feature>
<comment type="similarity">
    <text evidence="3">Belongs to the Mu gp47/PBSX XkdT family.</text>
</comment>
<sequence length="2224" mass="233718">MPDFKVTITAVDNATAAIRKVEERVGKMFGKATDPYRQLHQSFKRFDEALGLPKLGKGFKKVGGAALDAGRHINRIVTPLAAITGVASITGMTALVDRWAKFGREVTYASQGIDINTTDLQKWRQVGTLSGVSTDAVTSSLGALGKTMEDARWGRNQGALMLLNRLGIGLKKTKSGVWDVQGEMMSLAKVMNSPQLKNNPWVQEMIASQLGVGAMLPILRQGEQGIRRYQQLQKTLGYVSSPEAIANANRFALSLAGMKIATEGLAQSVMDRAMPAIRPFIDELSGWVAKNRDLISQDVASWVKAFADYIQKVDWKKVGTEITNFFDGAKNSASDLKVVLGGVADGFRKIAELYNGTKYVFRQGGALDQYFGVGQFTSADNAQYAAQHANDPAFLARQAQMLREGSVDSLDAFKKHHWLERILPESGIQSDYQDYLKNAVANSFMDPGSYTARGIRNNNPGNLVFVGQAGARKEAGAGGRFAVFGSASQGISALAHQLQLYGMRGNDTLTGIVNKFAPSSDGNDTGAYVAALSKATGYSPSAHLNLSDPAVVSPLVRAMIAHENGNDPYAPSMESTAVNAGLGHSTPTAGAPGAAGTVHVEVTVKGAPPGSTVKATPTGNATASARIGYSGPAAVRRAGIDGRWRVAGLAAGLQLQGLATGTDAGAADLPGCESLRSAGGAGRSGASGVPAGVLPGAGQLTVAMDDLTLTINGQVIGGWTDIRVTRGVERCPSDFAIGLTELYPGELDKVIIQPGLPCSVSIGGDLVSTGYVDRFIPSFSANQHDIQVQGRSMCADLVDCSAEWEGGQISGSTAVGIARKLAAVYSINVKCSVTGLPVIPQFNLMLGETAYEVIERIARYSALLAYDLPTGELQLARVGTVQAASGFVEGQNVQQASVEFSADQRYSTYRSFLQSVDVFQDAGDAGNLIYTINDPNVQRHRELVIIAEAGSGGNDIARLRANWEMARRAGRSRIIRLRTDSWRDSAGTLWTPNTLAPVQLPSLKLSGNFVIGEVTYLRSNDAGTVADLVLMSPDAFQPEPVLLQPMFGDIPVLGRVTTSNDSGPVQLLQVRLGALETHDNTPRLAEFGLATRPPVGSDVVVLFLAGDRSNGVAVASGHQASRPTNLAEGESMLYDLWGKSIHLTENGGIVINANGAEVTVNGASTCTINASTKVALTSPLVTTSEVLQAGNGATGTFLSSDSKTINVQNVSAIHRTDWQGRQLLYPTARTNWIKQSEALNSSPWSTNILGSVSAVDAGVAMTNNGPEYWKIARLVAESGGWIQQLSGYTPAIGDVITLTFAVRAYQTFTHFAAGIYTANAWGVGGVGAAQIISGPGTIAVYAGSGLYQLSGLTTTDDTLVQIQRTLNSADLDSLPRVVYYPNSPNDTTLGAANLLTRVMVSINVEPQGAYIKTGSTTVAVTDYTVDSNGDIILGQVPDIGSILDGDFSYINTSLTNGGYLKNDNDLDTAVFISVFTDRLAQSTDVLPDNSNDRRGWWGDLNQAVPIGSRLWLLERSKLTTDVATRAKDYVTECLKWMIDDEVVAAITVTTTIVAPNMLSVAADIASGIPGADALLRFSNLNVLGTVQAGLTHLNFGYLDWISLQSNPYTATDEYLEAWAALKKVYREPPTAAVGTVTYPGVPGTALPSGTLLARGDGYSYQTTADGTVGLGGTVTVAATAVLPPIDPINNPAGDGAAGNMAAGTVIILASPVAGIQSNGVAASAFTGGADVEQDDSLRARMLQAYQNVPAGGNEGDYITWSLAVPGVTRAWCAPNGFGTGTVVVYVMLDNAEAGNGGFPVGSDGVSQYDKGPDGTPRGTVATGDQLTIANSIINEQPVTALVYVVAPIENTVNFAISGIGTPSSAIQTAIAAEIDSVFLEQGSPIAGDSVELSAIETAIGAIAGTPGFVITTPTGNIANITGKLPEPGSVQDQVLASLAPSHQRLCAASLGLISDAFPATAIDMIPEWQLTLGLPDPCAGPAPTLIQQRQQIVARFADDGGQSAAYFEALAATLGYQITITNNAPFRCGQSACNQQLGGQEWSFSWVVHAPSYTVNPFLAGQSAAGDPLSSTGNAGQSTLRVYLDLPEGAATGDGGRREVGIEDCEAASRELSALLDVEDPIPGHYVLEVSSPGLDRPLFTAAQFARVAGQEVKLLLRAPLEGRRRLRGKLLAVDGERISLEAEGRLFAFEHAQVESARVVPDWVALGYAPKPKPGKAPGKKKV</sequence>
<dbReference type="Gene3D" id="3.30.300.70">
    <property type="entry name" value="RimP-like superfamily, N-terminal"/>
    <property type="match status" value="1"/>
</dbReference>
<dbReference type="InterPro" id="IPR018755">
    <property type="entry name" value="Phage_Mu_Gp48"/>
</dbReference>
<evidence type="ECO:0000256" key="3">
    <source>
        <dbReference type="ARBA" id="ARBA00038087"/>
    </source>
</evidence>
<evidence type="ECO:0000259" key="9">
    <source>
        <dbReference type="Pfam" id="PF21929"/>
    </source>
</evidence>
<dbReference type="SUPFAM" id="SSF69279">
    <property type="entry name" value="Phage tail proteins"/>
    <property type="match status" value="2"/>
</dbReference>
<evidence type="ECO:0000259" key="5">
    <source>
        <dbReference type="Pfam" id="PF04865"/>
    </source>
</evidence>
<dbReference type="InterPro" id="IPR006949">
    <property type="entry name" value="Barrel_Baseplate_J-like"/>
</dbReference>
<reference evidence="13 14" key="1">
    <citation type="journal article" date="2015" name="Proc. Natl. Acad. Sci. U.S.A.">
        <title>The resurrection genome of Boea hygrometrica: A blueprint for survival of dehydration.</title>
        <authorList>
            <person name="Xiao L."/>
            <person name="Yang G."/>
            <person name="Zhang L."/>
            <person name="Yang X."/>
            <person name="Zhao S."/>
            <person name="Ji Z."/>
            <person name="Zhou Q."/>
            <person name="Hu M."/>
            <person name="Wang Y."/>
            <person name="Chen M."/>
            <person name="Xu Y."/>
            <person name="Jin H."/>
            <person name="Xiao X."/>
            <person name="Hu G."/>
            <person name="Bao F."/>
            <person name="Hu Y."/>
            <person name="Wan P."/>
            <person name="Li L."/>
            <person name="Deng X."/>
            <person name="Kuang T."/>
            <person name="Xiang C."/>
            <person name="Zhu J.K."/>
            <person name="Oliver M.J."/>
            <person name="He Y."/>
        </authorList>
    </citation>
    <scope>NUCLEOTIDE SEQUENCE [LARGE SCALE GENOMIC DNA]</scope>
    <source>
        <strain evidence="14">cv. XS01</strain>
    </source>
</reference>
<evidence type="ECO:0000256" key="1">
    <source>
        <dbReference type="ARBA" id="ARBA00022490"/>
    </source>
</evidence>
<dbReference type="CDD" id="cd01734">
    <property type="entry name" value="YlxS_C"/>
    <property type="match status" value="1"/>
</dbReference>
<dbReference type="Pfam" id="PF21929">
    <property type="entry name" value="GpP_4th"/>
    <property type="match status" value="1"/>
</dbReference>
<gene>
    <name evidence="13" type="ORF">F511_16222</name>
</gene>